<protein>
    <submittedName>
        <fullName evidence="2">Uncharacterized protein</fullName>
    </submittedName>
</protein>
<reference evidence="3" key="1">
    <citation type="journal article" date="2019" name="Int. J. Syst. Evol. Microbiol.">
        <title>The Global Catalogue of Microorganisms (GCM) 10K type strain sequencing project: providing services to taxonomists for standard genome sequencing and annotation.</title>
        <authorList>
            <consortium name="The Broad Institute Genomics Platform"/>
            <consortium name="The Broad Institute Genome Sequencing Center for Infectious Disease"/>
            <person name="Wu L."/>
            <person name="Ma J."/>
        </authorList>
    </citation>
    <scope>NUCLEOTIDE SEQUENCE [LARGE SCALE GENOMIC DNA]</scope>
    <source>
        <strain evidence="3">JCM 17714</strain>
    </source>
</reference>
<evidence type="ECO:0000313" key="3">
    <source>
        <dbReference type="Proteomes" id="UP001501699"/>
    </source>
</evidence>
<gene>
    <name evidence="2" type="ORF">GCM10023262_11780</name>
</gene>
<evidence type="ECO:0000313" key="2">
    <source>
        <dbReference type="EMBL" id="GAA4664662.1"/>
    </source>
</evidence>
<comment type="caution">
    <text evidence="2">The sequence shown here is derived from an EMBL/GenBank/DDBJ whole genome shotgun (WGS) entry which is preliminary data.</text>
</comment>
<feature type="transmembrane region" description="Helical" evidence="1">
    <location>
        <begin position="25"/>
        <end position="43"/>
    </location>
</feature>
<name>A0ABP8VJA1_9HYPH</name>
<sequence length="50" mass="5410">MLKENETGGIKECCVMGDKIPQGSAIFYLYVCVINVMCGIACMKKNMGCA</sequence>
<keyword evidence="1" id="KW-0472">Membrane</keyword>
<organism evidence="2 3">
    <name type="scientific">Bartonella pachyuromydis</name>
    <dbReference type="NCBI Taxonomy" id="931097"/>
    <lineage>
        <taxon>Bacteria</taxon>
        <taxon>Pseudomonadati</taxon>
        <taxon>Pseudomonadota</taxon>
        <taxon>Alphaproteobacteria</taxon>
        <taxon>Hyphomicrobiales</taxon>
        <taxon>Bartonellaceae</taxon>
        <taxon>Bartonella</taxon>
    </lineage>
</organism>
<dbReference type="Proteomes" id="UP001501699">
    <property type="component" value="Unassembled WGS sequence"/>
</dbReference>
<keyword evidence="1" id="KW-0812">Transmembrane</keyword>
<accession>A0ABP8VJA1</accession>
<keyword evidence="3" id="KW-1185">Reference proteome</keyword>
<proteinExistence type="predicted"/>
<keyword evidence="1" id="KW-1133">Transmembrane helix</keyword>
<dbReference type="EMBL" id="BAABJA010000007">
    <property type="protein sequence ID" value="GAA4664662.1"/>
    <property type="molecule type" value="Genomic_DNA"/>
</dbReference>
<evidence type="ECO:0000256" key="1">
    <source>
        <dbReference type="SAM" id="Phobius"/>
    </source>
</evidence>